<feature type="transmembrane region" description="Helical" evidence="1">
    <location>
        <begin position="206"/>
        <end position="227"/>
    </location>
</feature>
<keyword evidence="4" id="KW-1185">Reference proteome</keyword>
<evidence type="ECO:0000313" key="4">
    <source>
        <dbReference type="Proteomes" id="UP001500974"/>
    </source>
</evidence>
<feature type="transmembrane region" description="Helical" evidence="1">
    <location>
        <begin position="117"/>
        <end position="137"/>
    </location>
</feature>
<protein>
    <submittedName>
        <fullName evidence="3">DUF1206 domain-containing protein</fullName>
    </submittedName>
</protein>
<gene>
    <name evidence="3" type="ORF">GCM10009784_14350</name>
</gene>
<keyword evidence="1" id="KW-0472">Membrane</keyword>
<feature type="domain" description="DUF1206" evidence="2">
    <location>
        <begin position="30"/>
        <end position="94"/>
    </location>
</feature>
<organism evidence="3 4">
    <name type="scientific">Arthrobacter parietis</name>
    <dbReference type="NCBI Taxonomy" id="271434"/>
    <lineage>
        <taxon>Bacteria</taxon>
        <taxon>Bacillati</taxon>
        <taxon>Actinomycetota</taxon>
        <taxon>Actinomycetes</taxon>
        <taxon>Micrococcales</taxon>
        <taxon>Micrococcaceae</taxon>
        <taxon>Arthrobacter</taxon>
    </lineage>
</organism>
<feature type="domain" description="DUF1206" evidence="2">
    <location>
        <begin position="115"/>
        <end position="179"/>
    </location>
</feature>
<feature type="domain" description="DUF1206" evidence="2">
    <location>
        <begin position="204"/>
        <end position="272"/>
    </location>
</feature>
<proteinExistence type="predicted"/>
<dbReference type="InterPro" id="IPR009597">
    <property type="entry name" value="DUF1206"/>
</dbReference>
<name>A0ABN3ATT9_9MICC</name>
<comment type="caution">
    <text evidence="3">The sequence shown here is derived from an EMBL/GenBank/DDBJ whole genome shotgun (WGS) entry which is preliminary data.</text>
</comment>
<keyword evidence="1" id="KW-1133">Transmembrane helix</keyword>
<feature type="transmembrane region" description="Helical" evidence="1">
    <location>
        <begin position="247"/>
        <end position="268"/>
    </location>
</feature>
<evidence type="ECO:0000256" key="1">
    <source>
        <dbReference type="SAM" id="Phobius"/>
    </source>
</evidence>
<evidence type="ECO:0000313" key="3">
    <source>
        <dbReference type="EMBL" id="GAA2174750.1"/>
    </source>
</evidence>
<sequence length="275" mass="27772">MSDLGRQARKVADGAEDAADSKPFIIAARAGYVAAGLLHILIGVIAVRVASGGSGSPDQAGAMSSLASTPFGGILLWACAIGCCALALFLLSEVFFPPQRLDGKEDVIYRLKNGGKAMVYAAIGIGFAQYALGGGGGGGGSTQSTSAALMASPAGPALLLAIGVGILIVAGYFVYSGVTQKFEEHLSGKPSGSTGKAITTLGTIGYVAKGIALGVLGILVITATVTHDPEKSSGLDGALKSLQEQPFGVYILGAVALGLIAYGVFMVVRSRYQRM</sequence>
<evidence type="ECO:0000259" key="2">
    <source>
        <dbReference type="Pfam" id="PF06724"/>
    </source>
</evidence>
<reference evidence="4" key="1">
    <citation type="journal article" date="2019" name="Int. J. Syst. Evol. Microbiol.">
        <title>The Global Catalogue of Microorganisms (GCM) 10K type strain sequencing project: providing services to taxonomists for standard genome sequencing and annotation.</title>
        <authorList>
            <consortium name="The Broad Institute Genomics Platform"/>
            <consortium name="The Broad Institute Genome Sequencing Center for Infectious Disease"/>
            <person name="Wu L."/>
            <person name="Ma J."/>
        </authorList>
    </citation>
    <scope>NUCLEOTIDE SEQUENCE [LARGE SCALE GENOMIC DNA]</scope>
    <source>
        <strain evidence="4">JCM 14917</strain>
    </source>
</reference>
<dbReference type="EMBL" id="BAAAON010000001">
    <property type="protein sequence ID" value="GAA2174750.1"/>
    <property type="molecule type" value="Genomic_DNA"/>
</dbReference>
<dbReference type="RefSeq" id="WP_346027907.1">
    <property type="nucleotide sequence ID" value="NZ_BAAAON010000001.1"/>
</dbReference>
<keyword evidence="1" id="KW-0812">Transmembrane</keyword>
<feature type="transmembrane region" description="Helical" evidence="1">
    <location>
        <begin position="30"/>
        <end position="51"/>
    </location>
</feature>
<feature type="transmembrane region" description="Helical" evidence="1">
    <location>
        <begin position="157"/>
        <end position="175"/>
    </location>
</feature>
<accession>A0ABN3ATT9</accession>
<feature type="transmembrane region" description="Helical" evidence="1">
    <location>
        <begin position="71"/>
        <end position="96"/>
    </location>
</feature>
<dbReference type="Proteomes" id="UP001500974">
    <property type="component" value="Unassembled WGS sequence"/>
</dbReference>
<dbReference type="Pfam" id="PF06724">
    <property type="entry name" value="DUF1206"/>
    <property type="match status" value="3"/>
</dbReference>